<keyword evidence="6" id="KW-0645">Protease</keyword>
<keyword evidence="6" id="KW-0031">Aminopeptidase</keyword>
<dbReference type="Pfam" id="PF01321">
    <property type="entry name" value="Creatinase_N"/>
    <property type="match status" value="1"/>
</dbReference>
<sequence length="361" mass="38499">MPDIHAARRDRLRAVLAARDIPAVLISRLVNVRYLSGFTGSNGALLVGAHGSAVLATDGRYGDQAAAQAPDLECVIDRQLLTVLARRAVETGNTRLGVETHSLTVDALESVRTAQAALAPVSVGRVVEGLRVDKDDTELDHLREACAVSTRALEGLFGTRLVGRTERGIARDLEARMFDEGAEAVAFDTIVAGGEHSAIPHHRPTERPLAPGDFLKIDFGARIAGYHADCTRTVVVGAEPQTWQQELHDVVRTAQRAGRHALRPGVDLAAVDAAARDVITSAGFGDRFTHGLGHGVGLEIHEDPFFAKTADGKLGDRTPVTIEPGVYLSGRGGVRIEDTGIVHDGEVELLTRASKDLLVLD</sequence>
<dbReference type="Gene3D" id="3.90.230.10">
    <property type="entry name" value="Creatinase/methionine aminopeptidase superfamily"/>
    <property type="match status" value="1"/>
</dbReference>
<dbReference type="GO" id="GO:0004177">
    <property type="term" value="F:aminopeptidase activity"/>
    <property type="evidence" value="ECO:0007669"/>
    <property type="project" value="UniProtKB-KW"/>
</dbReference>
<name>A0A927RFM9_9ACTN</name>
<comment type="caution">
    <text evidence="6">The sequence shown here is derived from an EMBL/GenBank/DDBJ whole genome shotgun (WGS) entry which is preliminary data.</text>
</comment>
<comment type="similarity">
    <text evidence="3">Belongs to the peptidase M24B family.</text>
</comment>
<evidence type="ECO:0000313" key="7">
    <source>
        <dbReference type="Proteomes" id="UP000638648"/>
    </source>
</evidence>
<evidence type="ECO:0000259" key="4">
    <source>
        <dbReference type="Pfam" id="PF00557"/>
    </source>
</evidence>
<dbReference type="InterPro" id="IPR036005">
    <property type="entry name" value="Creatinase/aminopeptidase-like"/>
</dbReference>
<organism evidence="6 7">
    <name type="scientific">Actinopolymorpha pittospori</name>
    <dbReference type="NCBI Taxonomy" id="648752"/>
    <lineage>
        <taxon>Bacteria</taxon>
        <taxon>Bacillati</taxon>
        <taxon>Actinomycetota</taxon>
        <taxon>Actinomycetes</taxon>
        <taxon>Propionibacteriales</taxon>
        <taxon>Actinopolymorphaceae</taxon>
        <taxon>Actinopolymorpha</taxon>
    </lineage>
</organism>
<keyword evidence="2" id="KW-0378">Hydrolase</keyword>
<evidence type="ECO:0000256" key="2">
    <source>
        <dbReference type="ARBA" id="ARBA00022801"/>
    </source>
</evidence>
<feature type="domain" description="Creatinase N-terminal" evidence="5">
    <location>
        <begin position="8"/>
        <end position="132"/>
    </location>
</feature>
<dbReference type="InterPro" id="IPR050659">
    <property type="entry name" value="Peptidase_M24B"/>
</dbReference>
<feature type="domain" description="Peptidase M24" evidence="4">
    <location>
        <begin position="141"/>
        <end position="343"/>
    </location>
</feature>
<dbReference type="SUPFAM" id="SSF53092">
    <property type="entry name" value="Creatinase/prolidase N-terminal domain"/>
    <property type="match status" value="1"/>
</dbReference>
<dbReference type="PANTHER" id="PTHR46112:SF8">
    <property type="entry name" value="CYTOPLASMIC PEPTIDASE PEPQ-RELATED"/>
    <property type="match status" value="1"/>
</dbReference>
<reference evidence="6" key="1">
    <citation type="submission" date="2020-10" db="EMBL/GenBank/DDBJ databases">
        <title>Sequencing the genomes of 1000 actinobacteria strains.</title>
        <authorList>
            <person name="Klenk H.-P."/>
        </authorList>
    </citation>
    <scope>NUCLEOTIDE SEQUENCE</scope>
    <source>
        <strain evidence="6">DSM 45354</strain>
    </source>
</reference>
<dbReference type="Gene3D" id="3.40.350.10">
    <property type="entry name" value="Creatinase/prolidase N-terminal domain"/>
    <property type="match status" value="1"/>
</dbReference>
<dbReference type="RefSeq" id="WP_192753746.1">
    <property type="nucleotide sequence ID" value="NZ_BAABJL010000095.1"/>
</dbReference>
<dbReference type="InterPro" id="IPR000587">
    <property type="entry name" value="Creatinase_N"/>
</dbReference>
<dbReference type="InterPro" id="IPR029149">
    <property type="entry name" value="Creatin/AminoP/Spt16_N"/>
</dbReference>
<dbReference type="EMBL" id="JADBEM010000001">
    <property type="protein sequence ID" value="MBE1610365.1"/>
    <property type="molecule type" value="Genomic_DNA"/>
</dbReference>
<proteinExistence type="inferred from homology"/>
<protein>
    <submittedName>
        <fullName evidence="6">Xaa-Pro aminopeptidase</fullName>
    </submittedName>
</protein>
<dbReference type="InterPro" id="IPR000994">
    <property type="entry name" value="Pept_M24"/>
</dbReference>
<evidence type="ECO:0000256" key="3">
    <source>
        <dbReference type="RuleBase" id="RU000590"/>
    </source>
</evidence>
<dbReference type="Proteomes" id="UP000638648">
    <property type="component" value="Unassembled WGS sequence"/>
</dbReference>
<dbReference type="SUPFAM" id="SSF55920">
    <property type="entry name" value="Creatinase/aminopeptidase"/>
    <property type="match status" value="1"/>
</dbReference>
<keyword evidence="1 3" id="KW-0479">Metal-binding</keyword>
<dbReference type="PROSITE" id="PS00491">
    <property type="entry name" value="PROLINE_PEPTIDASE"/>
    <property type="match status" value="1"/>
</dbReference>
<dbReference type="PANTHER" id="PTHR46112">
    <property type="entry name" value="AMINOPEPTIDASE"/>
    <property type="match status" value="1"/>
</dbReference>
<accession>A0A927RFM9</accession>
<dbReference type="InterPro" id="IPR001131">
    <property type="entry name" value="Peptidase_M24B_aminopep-P_CS"/>
</dbReference>
<evidence type="ECO:0000313" key="6">
    <source>
        <dbReference type="EMBL" id="MBE1610365.1"/>
    </source>
</evidence>
<gene>
    <name evidence="6" type="ORF">HEB94_007213</name>
</gene>
<keyword evidence="7" id="KW-1185">Reference proteome</keyword>
<evidence type="ECO:0000256" key="1">
    <source>
        <dbReference type="ARBA" id="ARBA00022723"/>
    </source>
</evidence>
<evidence type="ECO:0000259" key="5">
    <source>
        <dbReference type="Pfam" id="PF01321"/>
    </source>
</evidence>
<dbReference type="AlphaFoldDB" id="A0A927RFM9"/>
<dbReference type="Pfam" id="PF00557">
    <property type="entry name" value="Peptidase_M24"/>
    <property type="match status" value="1"/>
</dbReference>
<dbReference type="GO" id="GO:0046872">
    <property type="term" value="F:metal ion binding"/>
    <property type="evidence" value="ECO:0007669"/>
    <property type="project" value="UniProtKB-KW"/>
</dbReference>